<dbReference type="InterPro" id="IPR013972">
    <property type="entry name" value="YcbB"/>
</dbReference>
<dbReference type="EC" id="3.5.1.44" evidence="3"/>
<gene>
    <name evidence="3" type="primary">cheB_5</name>
    <name evidence="3" type="ORF">BACCIP111895_04373</name>
</gene>
<protein>
    <submittedName>
        <fullName evidence="3">Protein-glutamate methylesterase/protein-glutamine glutaminase</fullName>
        <ecNumber evidence="3">3.5.1.44</ecNumber>
    </submittedName>
</protein>
<organism evidence="3 4">
    <name type="scientific">Neobacillus rhizosphaerae</name>
    <dbReference type="NCBI Taxonomy" id="2880965"/>
    <lineage>
        <taxon>Bacteria</taxon>
        <taxon>Bacillati</taxon>
        <taxon>Bacillota</taxon>
        <taxon>Bacilli</taxon>
        <taxon>Bacillales</taxon>
        <taxon>Bacillaceae</taxon>
        <taxon>Neobacillus</taxon>
    </lineage>
</organism>
<dbReference type="SMART" id="SM00448">
    <property type="entry name" value="REC"/>
    <property type="match status" value="1"/>
</dbReference>
<dbReference type="Proteomes" id="UP000838308">
    <property type="component" value="Unassembled WGS sequence"/>
</dbReference>
<feature type="modified residue" description="4-aspartylphosphate" evidence="1">
    <location>
        <position position="57"/>
    </location>
</feature>
<evidence type="ECO:0000256" key="1">
    <source>
        <dbReference type="PROSITE-ProRule" id="PRU00169"/>
    </source>
</evidence>
<comment type="caution">
    <text evidence="3">The sequence shown here is derived from an EMBL/GenBank/DDBJ whole genome shotgun (WGS) entry which is preliminary data.</text>
</comment>
<dbReference type="InterPro" id="IPR052048">
    <property type="entry name" value="ST_Response_Regulator"/>
</dbReference>
<dbReference type="InterPro" id="IPR011006">
    <property type="entry name" value="CheY-like_superfamily"/>
</dbReference>
<dbReference type="Pfam" id="PF00072">
    <property type="entry name" value="Response_reg"/>
    <property type="match status" value="1"/>
</dbReference>
<evidence type="ECO:0000259" key="2">
    <source>
        <dbReference type="PROSITE" id="PS50110"/>
    </source>
</evidence>
<dbReference type="Gene3D" id="3.40.50.2300">
    <property type="match status" value="1"/>
</dbReference>
<reference evidence="3" key="1">
    <citation type="submission" date="2022-04" db="EMBL/GenBank/DDBJ databases">
        <authorList>
            <person name="Criscuolo A."/>
        </authorList>
    </citation>
    <scope>NUCLEOTIDE SEQUENCE</scope>
    <source>
        <strain evidence="3">CIP111895</strain>
    </source>
</reference>
<dbReference type="EMBL" id="CALBWS010000040">
    <property type="protein sequence ID" value="CAH2717183.1"/>
    <property type="molecule type" value="Genomic_DNA"/>
</dbReference>
<dbReference type="PANTHER" id="PTHR43228">
    <property type="entry name" value="TWO-COMPONENT RESPONSE REGULATOR"/>
    <property type="match status" value="1"/>
</dbReference>
<dbReference type="PANTHER" id="PTHR43228:SF8">
    <property type="entry name" value="TRANSCRIPTIONAL REGULATORY PROTEIN GLNL"/>
    <property type="match status" value="1"/>
</dbReference>
<dbReference type="InterPro" id="IPR001789">
    <property type="entry name" value="Sig_transdc_resp-reg_receiver"/>
</dbReference>
<dbReference type="SUPFAM" id="SSF52172">
    <property type="entry name" value="CheY-like"/>
    <property type="match status" value="1"/>
</dbReference>
<evidence type="ECO:0000313" key="4">
    <source>
        <dbReference type="Proteomes" id="UP000838308"/>
    </source>
</evidence>
<keyword evidence="1" id="KW-0597">Phosphoprotein</keyword>
<dbReference type="Pfam" id="PF08664">
    <property type="entry name" value="YcbB"/>
    <property type="match status" value="1"/>
</dbReference>
<keyword evidence="3" id="KW-0378">Hydrolase</keyword>
<dbReference type="GO" id="GO:0050568">
    <property type="term" value="F:protein-glutamine glutaminase activity"/>
    <property type="evidence" value="ECO:0007669"/>
    <property type="project" value="UniProtKB-EC"/>
</dbReference>
<sequence length="307" mass="35029">MIALKFFIVDDSTTIRAMLSNIIEEEDLGTVAGEAEDGSEIYADILAEQEIDILMIDLLMPNRDGIETIREIAPFFHGKIIMISQVETKDMIGEAYSLGVDHYITKPINRLEVVNILKKVSHQLQLEKSLIDIQKSLSHLTNHTQKRNPEIHFQSTQNPIIQSGKNILCELGIIGESGIKDLLDILAIFSQLEKDGVRETPSLKDLYEKIIKKRFGPSISPQEVRKEMKAGEQRIRRTIHQALEHIASLGLTDYTNPKFENYSSSFFDYTQVRMKMLELEGKAQDENSHSRINIKKFIQALYWEAKG</sequence>
<evidence type="ECO:0000313" key="3">
    <source>
        <dbReference type="EMBL" id="CAH2717183.1"/>
    </source>
</evidence>
<name>A0ABN8KTP4_9BACI</name>
<dbReference type="PROSITE" id="PS50110">
    <property type="entry name" value="RESPONSE_REGULATORY"/>
    <property type="match status" value="1"/>
</dbReference>
<feature type="domain" description="Response regulatory" evidence="2">
    <location>
        <begin position="5"/>
        <end position="121"/>
    </location>
</feature>
<keyword evidence="4" id="KW-1185">Reference proteome</keyword>
<proteinExistence type="predicted"/>
<accession>A0ABN8KTP4</accession>